<dbReference type="EMBL" id="CP011112">
    <property type="protein sequence ID" value="AKU18533.1"/>
    <property type="molecule type" value="Genomic_DNA"/>
</dbReference>
<evidence type="ECO:0000256" key="1">
    <source>
        <dbReference type="SAM" id="MobiDB-lite"/>
    </source>
</evidence>
<reference evidence="2 3" key="1">
    <citation type="submission" date="2015-03" db="EMBL/GenBank/DDBJ databases">
        <title>Luteipulveratus halotolerans sp. nov., a novel actinobacterium (Dermacoccaceae) from Sarawak, Malaysia.</title>
        <authorList>
            <person name="Juboi H."/>
            <person name="Basik A."/>
            <person name="Shamsul S.S."/>
            <person name="Arnold P."/>
            <person name="Schmitt E.K."/>
            <person name="Sanglier J.-J."/>
            <person name="Yeo T."/>
        </authorList>
    </citation>
    <scope>NUCLEOTIDE SEQUENCE [LARGE SCALE GENOMIC DNA]</scope>
    <source>
        <strain evidence="2 3">MN07-A0370</strain>
    </source>
</reference>
<feature type="compositionally biased region" description="Basic and acidic residues" evidence="1">
    <location>
        <begin position="96"/>
        <end position="112"/>
    </location>
</feature>
<dbReference type="PATRIC" id="fig|571913.6.peg.255"/>
<protein>
    <submittedName>
        <fullName evidence="2">Uncharacterized protein</fullName>
    </submittedName>
</protein>
<dbReference type="STRING" id="571913.VV02_01240"/>
<dbReference type="KEGG" id="lmoi:VV02_01240"/>
<dbReference type="Proteomes" id="UP000066480">
    <property type="component" value="Chromosome"/>
</dbReference>
<dbReference type="AlphaFoldDB" id="A0A0K1JPL1"/>
<keyword evidence="3" id="KW-1185">Reference proteome</keyword>
<sequence>MPDDLDDIRAELDAAEHVAAAEALPHLRAAAERLSGLIDESMAQAVLSEGASIRSAGASAGLSENAVGPRLARTRSLGAYANADGRVTATGVQRAQYDHENGEARVADDRKPLRFKPRRNT</sequence>
<gene>
    <name evidence="2" type="ORF">VV02_01240</name>
</gene>
<dbReference type="RefSeq" id="WP_052596399.1">
    <property type="nucleotide sequence ID" value="NZ_CP011112.1"/>
</dbReference>
<proteinExistence type="predicted"/>
<evidence type="ECO:0000313" key="2">
    <source>
        <dbReference type="EMBL" id="AKU18533.1"/>
    </source>
</evidence>
<dbReference type="OrthoDB" id="4729789at2"/>
<evidence type="ECO:0000313" key="3">
    <source>
        <dbReference type="Proteomes" id="UP000066480"/>
    </source>
</evidence>
<feature type="region of interest" description="Disordered" evidence="1">
    <location>
        <begin position="91"/>
        <end position="121"/>
    </location>
</feature>
<name>A0A0K1JPL1_9MICO</name>
<organism evidence="2 3">
    <name type="scientific">Luteipulveratus mongoliensis</name>
    <dbReference type="NCBI Taxonomy" id="571913"/>
    <lineage>
        <taxon>Bacteria</taxon>
        <taxon>Bacillati</taxon>
        <taxon>Actinomycetota</taxon>
        <taxon>Actinomycetes</taxon>
        <taxon>Micrococcales</taxon>
        <taxon>Dermacoccaceae</taxon>
        <taxon>Luteipulveratus</taxon>
    </lineage>
</organism>
<accession>A0A0K1JPL1</accession>